<dbReference type="PANTHER" id="PTHR30024">
    <property type="entry name" value="ALIPHATIC SULFONATES-BINDING PROTEIN-RELATED"/>
    <property type="match status" value="1"/>
</dbReference>
<protein>
    <submittedName>
        <fullName evidence="5">ABC transporter substrate-binding protein</fullName>
    </submittedName>
</protein>
<dbReference type="PANTHER" id="PTHR30024:SF47">
    <property type="entry name" value="TAURINE-BINDING PERIPLASMIC PROTEIN"/>
    <property type="match status" value="1"/>
</dbReference>
<evidence type="ECO:0000256" key="1">
    <source>
        <dbReference type="ARBA" id="ARBA00004418"/>
    </source>
</evidence>
<dbReference type="Pfam" id="PF09084">
    <property type="entry name" value="NMT1"/>
    <property type="match status" value="1"/>
</dbReference>
<evidence type="ECO:0000313" key="5">
    <source>
        <dbReference type="EMBL" id="MZP41612.1"/>
    </source>
</evidence>
<evidence type="ECO:0000259" key="4">
    <source>
        <dbReference type="Pfam" id="PF09084"/>
    </source>
</evidence>
<comment type="similarity">
    <text evidence="2">Belongs to the bacterial solute-binding protein SsuA/TauA family.</text>
</comment>
<name>A0A845L4U9_HELGE</name>
<dbReference type="AlphaFoldDB" id="A0A845L4U9"/>
<dbReference type="Proteomes" id="UP000471031">
    <property type="component" value="Unassembled WGS sequence"/>
</dbReference>
<sequence length="337" mass="36917">MAVIFLAISLALAGCASQSANSRKTGDANPTAIRLSEVVHSVFYTPLYVALNLGYFEEEKLKIEMSTAWGGDKAMTALVAEQADIALIGPETIIYTLQQGLDKKILCFAQLTQRDGSFLVGRPGQNFSWDGLKGKTIIGARKGGVPEMVLERVLNEKGLQPFEDVKIIQNIQFTATAGAFQAGTGDYVALFEPTVSELEQAGAGQVVASLGVESGKIPYTVFMASDDYINKNRAAVIAFTKALYRAQQWTASHSIDEITDVILPSFQGSDRAVVRKAVERYHRQESWAVDPQMQLGGLDYLQSIIESAGELKQRIPEERLIRRDIAEEVLRGTLRPQ</sequence>
<accession>A0A845L4U9</accession>
<feature type="domain" description="SsuA/THI5-like" evidence="4">
    <location>
        <begin position="45"/>
        <end position="253"/>
    </location>
</feature>
<reference evidence="5 6" key="1">
    <citation type="submission" date="2020-01" db="EMBL/GenBank/DDBJ databases">
        <title>Whole genome sequence of Heliobacterium gestii DSM 11169.</title>
        <authorList>
            <person name="Kyndt J.A."/>
            <person name="Meyer T.E."/>
        </authorList>
    </citation>
    <scope>NUCLEOTIDE SEQUENCE [LARGE SCALE GENOMIC DNA]</scope>
    <source>
        <strain evidence="5 6">DSM 11169</strain>
    </source>
</reference>
<dbReference type="InterPro" id="IPR015168">
    <property type="entry name" value="SsuA/THI5"/>
</dbReference>
<proteinExistence type="inferred from homology"/>
<gene>
    <name evidence="5" type="ORF">GTO89_01030</name>
</gene>
<dbReference type="GO" id="GO:0042597">
    <property type="term" value="C:periplasmic space"/>
    <property type="evidence" value="ECO:0007669"/>
    <property type="project" value="UniProtKB-SubCell"/>
</dbReference>
<organism evidence="5 6">
    <name type="scientific">Heliomicrobium gestii</name>
    <name type="common">Heliobacterium gestii</name>
    <dbReference type="NCBI Taxonomy" id="2699"/>
    <lineage>
        <taxon>Bacteria</taxon>
        <taxon>Bacillati</taxon>
        <taxon>Bacillota</taxon>
        <taxon>Clostridia</taxon>
        <taxon>Eubacteriales</taxon>
        <taxon>Heliobacteriaceae</taxon>
        <taxon>Heliomicrobium</taxon>
    </lineage>
</organism>
<evidence type="ECO:0000256" key="3">
    <source>
        <dbReference type="ARBA" id="ARBA00022729"/>
    </source>
</evidence>
<dbReference type="SUPFAM" id="SSF53850">
    <property type="entry name" value="Periplasmic binding protein-like II"/>
    <property type="match status" value="1"/>
</dbReference>
<keyword evidence="6" id="KW-1185">Reference proteome</keyword>
<comment type="subcellular location">
    <subcellularLocation>
        <location evidence="1">Periplasm</location>
    </subcellularLocation>
</comment>
<evidence type="ECO:0000313" key="6">
    <source>
        <dbReference type="Proteomes" id="UP000471031"/>
    </source>
</evidence>
<dbReference type="OrthoDB" id="9802202at2"/>
<evidence type="ECO:0000256" key="2">
    <source>
        <dbReference type="ARBA" id="ARBA00010742"/>
    </source>
</evidence>
<dbReference type="EMBL" id="WXEX01000001">
    <property type="protein sequence ID" value="MZP41612.1"/>
    <property type="molecule type" value="Genomic_DNA"/>
</dbReference>
<comment type="caution">
    <text evidence="5">The sequence shown here is derived from an EMBL/GenBank/DDBJ whole genome shotgun (WGS) entry which is preliminary data.</text>
</comment>
<keyword evidence="3" id="KW-0732">Signal</keyword>
<dbReference type="Gene3D" id="3.40.190.10">
    <property type="entry name" value="Periplasmic binding protein-like II"/>
    <property type="match status" value="2"/>
</dbReference>